<reference evidence="2 3" key="1">
    <citation type="journal article" date="2019" name="Int. J. Syst. Evol. Microbiol.">
        <title>The Global Catalogue of Microorganisms (GCM) 10K type strain sequencing project: providing services to taxonomists for standard genome sequencing and annotation.</title>
        <authorList>
            <consortium name="The Broad Institute Genomics Platform"/>
            <consortium name="The Broad Institute Genome Sequencing Center for Infectious Disease"/>
            <person name="Wu L."/>
            <person name="Ma J."/>
        </authorList>
    </citation>
    <scope>NUCLEOTIDE SEQUENCE [LARGE SCALE GENOMIC DNA]</scope>
    <source>
        <strain evidence="2 3">DSM 29988</strain>
    </source>
</reference>
<dbReference type="InterPro" id="IPR050855">
    <property type="entry name" value="NDM-1-like"/>
</dbReference>
<dbReference type="RefSeq" id="WP_390222070.1">
    <property type="nucleotide sequence ID" value="NZ_JBHTAA010000001.1"/>
</dbReference>
<protein>
    <submittedName>
        <fullName evidence="2">MBL fold metallo-hydrolase</fullName>
    </submittedName>
</protein>
<dbReference type="SMART" id="SM00849">
    <property type="entry name" value="Lactamase_B"/>
    <property type="match status" value="1"/>
</dbReference>
<dbReference type="InterPro" id="IPR037482">
    <property type="entry name" value="ST1585_MBL-fold"/>
</dbReference>
<dbReference type="InterPro" id="IPR036866">
    <property type="entry name" value="RibonucZ/Hydroxyglut_hydro"/>
</dbReference>
<proteinExistence type="predicted"/>
<evidence type="ECO:0000313" key="2">
    <source>
        <dbReference type="EMBL" id="MFC7202780.1"/>
    </source>
</evidence>
<dbReference type="SUPFAM" id="SSF56281">
    <property type="entry name" value="Metallo-hydrolase/oxidoreductase"/>
    <property type="match status" value="1"/>
</dbReference>
<dbReference type="EMBL" id="JBHTAA010000001">
    <property type="protein sequence ID" value="MFC7202780.1"/>
    <property type="molecule type" value="Genomic_DNA"/>
</dbReference>
<evidence type="ECO:0000313" key="3">
    <source>
        <dbReference type="Proteomes" id="UP001596481"/>
    </source>
</evidence>
<dbReference type="CDD" id="cd07726">
    <property type="entry name" value="ST1585-like_MBL-fold"/>
    <property type="match status" value="1"/>
</dbReference>
<dbReference type="Pfam" id="PF00753">
    <property type="entry name" value="Lactamase_B"/>
    <property type="match status" value="1"/>
</dbReference>
<comment type="caution">
    <text evidence="2">The sequence shown here is derived from an EMBL/GenBank/DDBJ whole genome shotgun (WGS) entry which is preliminary data.</text>
</comment>
<sequence length="303" mass="34072">MAIGDVERLPGSTDIYYVDTGMYEVEKYGSVYLIDAERPALIDTGIAADREHVFGMLDEVGIDDLAYILPTHIHLDHAGGAGYLAEEFPDATVMVHEIGAPHLVDPTRLVEGTKAAVEDQWRFYDEPIPIDESRIESLTGGEEIDLGDRTLSVHHAPGHAPHQVMYHDDGDDVLFVGDAMGIWEPKTETIRQTSPPSQFHLQKALDDVRTVEEIDPEVVCFGHFGPKEYTEEVAAEYKRVLVEWVEAIRQKREELGGDDEAVIQHFVEHTNMDEVWGSRKASDEERLNTRGVLGYLDYISRDE</sequence>
<keyword evidence="3" id="KW-1185">Reference proteome</keyword>
<dbReference type="AlphaFoldDB" id="A0ABD5ZCJ4"/>
<dbReference type="Gene3D" id="3.60.15.10">
    <property type="entry name" value="Ribonuclease Z/Hydroxyacylglutathione hydrolase-like"/>
    <property type="match status" value="1"/>
</dbReference>
<name>A0ABD5ZCJ4_9EURY</name>
<dbReference type="InterPro" id="IPR001279">
    <property type="entry name" value="Metallo-B-lactamas"/>
</dbReference>
<dbReference type="Proteomes" id="UP001596481">
    <property type="component" value="Unassembled WGS sequence"/>
</dbReference>
<feature type="domain" description="Metallo-beta-lactamase" evidence="1">
    <location>
        <begin position="28"/>
        <end position="223"/>
    </location>
</feature>
<evidence type="ECO:0000259" key="1">
    <source>
        <dbReference type="SMART" id="SM00849"/>
    </source>
</evidence>
<accession>A0ABD5ZCJ4</accession>
<gene>
    <name evidence="2" type="ORF">ACFQJC_04585</name>
</gene>
<dbReference type="PANTHER" id="PTHR42951">
    <property type="entry name" value="METALLO-BETA-LACTAMASE DOMAIN-CONTAINING"/>
    <property type="match status" value="1"/>
</dbReference>
<organism evidence="2 3">
    <name type="scientific">Haloferax namakaokahaiae</name>
    <dbReference type="NCBI Taxonomy" id="1748331"/>
    <lineage>
        <taxon>Archaea</taxon>
        <taxon>Methanobacteriati</taxon>
        <taxon>Methanobacteriota</taxon>
        <taxon>Stenosarchaea group</taxon>
        <taxon>Halobacteria</taxon>
        <taxon>Halobacteriales</taxon>
        <taxon>Haloferacaceae</taxon>
        <taxon>Haloferax</taxon>
    </lineage>
</organism>
<dbReference type="PANTHER" id="PTHR42951:SF4">
    <property type="entry name" value="ACYL-COENZYME A THIOESTERASE MBLAC2"/>
    <property type="match status" value="1"/>
</dbReference>